<feature type="compositionally biased region" description="Low complexity" evidence="1">
    <location>
        <begin position="255"/>
        <end position="273"/>
    </location>
</feature>
<dbReference type="PANTHER" id="PTHR21663">
    <property type="entry name" value="HYPOTHETICAL HEAT DOMAIN-CONTAINING"/>
    <property type="match status" value="1"/>
</dbReference>
<evidence type="ECO:0000256" key="1">
    <source>
        <dbReference type="SAM" id="MobiDB-lite"/>
    </source>
</evidence>
<dbReference type="EMBL" id="AMBO01000413">
    <property type="protein sequence ID" value="EKC97335.1"/>
    <property type="molecule type" value="Genomic_DNA"/>
</dbReference>
<name>K1V9D1_TRIAC</name>
<dbReference type="GO" id="GO:0005829">
    <property type="term" value="C:cytosol"/>
    <property type="evidence" value="ECO:0007669"/>
    <property type="project" value="GOC"/>
</dbReference>
<dbReference type="GO" id="GO:0030139">
    <property type="term" value="C:endocytic vesicle"/>
    <property type="evidence" value="ECO:0007669"/>
    <property type="project" value="TreeGrafter"/>
</dbReference>
<evidence type="ECO:0000313" key="3">
    <source>
        <dbReference type="Proteomes" id="UP000006757"/>
    </source>
</evidence>
<feature type="region of interest" description="Disordered" evidence="1">
    <location>
        <begin position="181"/>
        <end position="275"/>
    </location>
</feature>
<dbReference type="HOGENOM" id="CLU_449181_0_0_1"/>
<dbReference type="GO" id="GO:0005794">
    <property type="term" value="C:Golgi apparatus"/>
    <property type="evidence" value="ECO:0007669"/>
    <property type="project" value="TreeGrafter"/>
</dbReference>
<proteinExistence type="predicted"/>
<feature type="compositionally biased region" description="Polar residues" evidence="1">
    <location>
        <begin position="96"/>
        <end position="106"/>
    </location>
</feature>
<comment type="caution">
    <text evidence="2">The sequence shown here is derived from an EMBL/GenBank/DDBJ whole genome shotgun (WGS) entry which is preliminary data.</text>
</comment>
<reference evidence="2 3" key="1">
    <citation type="journal article" date="2012" name="Eukaryot. Cell">
        <title>Genome sequence of the Trichosporon asahii environmental strain CBS 8904.</title>
        <authorList>
            <person name="Yang R.Y."/>
            <person name="Li H.T."/>
            <person name="Zhu H."/>
            <person name="Zhou G.P."/>
            <person name="Wang M."/>
            <person name="Wang L."/>
        </authorList>
    </citation>
    <scope>NUCLEOTIDE SEQUENCE [LARGE SCALE GENOMIC DNA]</scope>
    <source>
        <strain evidence="2 3">CBS 8904</strain>
    </source>
</reference>
<feature type="compositionally biased region" description="Pro residues" evidence="1">
    <location>
        <begin position="297"/>
        <end position="316"/>
    </location>
</feature>
<sequence length="608" mass="65180">MISNAVLTSNPNEVPGPVQRRHLEFSPGSGRTSVTAPAAPRASPSTEASRSDEDSPYPPSDTSRLPPTSSAASPSASMINTCPHADLLASEIFDTTTPSQAVSHSQPLPRPAQPRSHDDSRPHAFPSQLDSYARGTATIASMRELQVSYDDLLERSEDLRSKYAVLHTRVKRVQGRFQKLAAQAKARSRGDYNPLSDYRPPFQSPLFPMKSGTPKPFKRQREVQESEPGELLMSPSQKRMRSSTCASAGLKGGCAPAPSSTSPSTSKKSPSAPQSFCPRATLIVRDFLSSPSSLSSPNPPSSASPSPPVSPGPPSTCPSAAPDGFPCANCVFWQSQAESSARNKQILSSAREMMSECRLMHAGARRMRVETAVMKIRTEHVHERVQKLVGKAGAAKYIREVAEELEPGLKVGDACQKVQAAAEVGAPPYVEPSSATESMQPALLQAAVTVFADPENYSGSAAQAAIAAQAGQFTSVWASTDGYAFGVTSLLKARERERGATEEDVFLNRDKIEMAFESQLNHPIIGSAEHDYVDLFNAEAMTESPKPVPAQTGVIDAGVQLCRLAFSPCSLRTLKSADLSCSSDTAISLRSRLFSAMIGLKPKVRRKL</sequence>
<keyword evidence="3" id="KW-1185">Reference proteome</keyword>
<dbReference type="InterPro" id="IPR040108">
    <property type="entry name" value="Laa1/Sip1/HEATR5"/>
</dbReference>
<feature type="region of interest" description="Disordered" evidence="1">
    <location>
        <begin position="289"/>
        <end position="318"/>
    </location>
</feature>
<dbReference type="InParanoid" id="K1V9D1"/>
<feature type="compositionally biased region" description="Low complexity" evidence="1">
    <location>
        <begin position="31"/>
        <end position="48"/>
    </location>
</feature>
<dbReference type="eggNOG" id="KOG1822">
    <property type="taxonomic scope" value="Eukaryota"/>
</dbReference>
<feature type="region of interest" description="Disordered" evidence="1">
    <location>
        <begin position="96"/>
        <end position="128"/>
    </location>
</feature>
<feature type="region of interest" description="Disordered" evidence="1">
    <location>
        <begin position="1"/>
        <end position="79"/>
    </location>
</feature>
<dbReference type="PANTHER" id="PTHR21663:SF0">
    <property type="entry name" value="HEAT REPEAT-CONTAINING PROTEIN 5B"/>
    <property type="match status" value="1"/>
</dbReference>
<dbReference type="AlphaFoldDB" id="K1V9D1"/>
<dbReference type="GO" id="GO:0006897">
    <property type="term" value="P:endocytosis"/>
    <property type="evidence" value="ECO:0007669"/>
    <property type="project" value="TreeGrafter"/>
</dbReference>
<accession>K1V9D1</accession>
<dbReference type="Proteomes" id="UP000006757">
    <property type="component" value="Unassembled WGS sequence"/>
</dbReference>
<dbReference type="STRING" id="1220162.K1V9D1"/>
<dbReference type="GO" id="GO:0016020">
    <property type="term" value="C:membrane"/>
    <property type="evidence" value="ECO:0007669"/>
    <property type="project" value="TreeGrafter"/>
</dbReference>
<dbReference type="GO" id="GO:0042147">
    <property type="term" value="P:retrograde transport, endosome to Golgi"/>
    <property type="evidence" value="ECO:0007669"/>
    <property type="project" value="TreeGrafter"/>
</dbReference>
<feature type="compositionally biased region" description="Polar residues" evidence="1">
    <location>
        <begin position="234"/>
        <end position="246"/>
    </location>
</feature>
<gene>
    <name evidence="2" type="ORF">A1Q2_08367</name>
</gene>
<dbReference type="GO" id="GO:0008104">
    <property type="term" value="P:intracellular protein localization"/>
    <property type="evidence" value="ECO:0007669"/>
    <property type="project" value="TreeGrafter"/>
</dbReference>
<organism evidence="2 3">
    <name type="scientific">Trichosporon asahii var. asahii (strain CBS 8904)</name>
    <name type="common">Yeast</name>
    <dbReference type="NCBI Taxonomy" id="1220162"/>
    <lineage>
        <taxon>Eukaryota</taxon>
        <taxon>Fungi</taxon>
        <taxon>Dikarya</taxon>
        <taxon>Basidiomycota</taxon>
        <taxon>Agaricomycotina</taxon>
        <taxon>Tremellomycetes</taxon>
        <taxon>Trichosporonales</taxon>
        <taxon>Trichosporonaceae</taxon>
        <taxon>Trichosporon</taxon>
    </lineage>
</organism>
<protein>
    <submittedName>
        <fullName evidence="2">Clathrin-coated vesicle protein</fullName>
    </submittedName>
</protein>
<feature type="compositionally biased region" description="Low complexity" evidence="1">
    <location>
        <begin position="66"/>
        <end position="77"/>
    </location>
</feature>
<feature type="compositionally biased region" description="Polar residues" evidence="1">
    <location>
        <begin position="1"/>
        <end position="12"/>
    </location>
</feature>
<evidence type="ECO:0000313" key="2">
    <source>
        <dbReference type="EMBL" id="EKC97335.1"/>
    </source>
</evidence>